<evidence type="ECO:0000313" key="11">
    <source>
        <dbReference type="Proteomes" id="UP000621436"/>
    </source>
</evidence>
<dbReference type="PRINTS" id="PR01386">
    <property type="entry name" value="CCMCBIOGNSIS"/>
</dbReference>
<dbReference type="Proteomes" id="UP000621436">
    <property type="component" value="Unassembled WGS sequence"/>
</dbReference>
<accession>A0A931ATC3</accession>
<keyword evidence="11" id="KW-1185">Reference proteome</keyword>
<gene>
    <name evidence="10" type="primary">ccsA</name>
    <name evidence="10" type="ORF">I0Q91_11920</name>
</gene>
<dbReference type="InterPro" id="IPR002541">
    <property type="entry name" value="Cyt_c_assembly"/>
</dbReference>
<dbReference type="GO" id="GO:0005886">
    <property type="term" value="C:plasma membrane"/>
    <property type="evidence" value="ECO:0007669"/>
    <property type="project" value="TreeGrafter"/>
</dbReference>
<evidence type="ECO:0000256" key="5">
    <source>
        <dbReference type="ARBA" id="ARBA00022748"/>
    </source>
</evidence>
<comment type="similarity">
    <text evidence="2">Belongs to the CcmC/CycZ/HelC family.</text>
</comment>
<organism evidence="10 11">
    <name type="scientific">Halonatronomonas betaini</name>
    <dbReference type="NCBI Taxonomy" id="2778430"/>
    <lineage>
        <taxon>Bacteria</taxon>
        <taxon>Bacillati</taxon>
        <taxon>Bacillota</taxon>
        <taxon>Clostridia</taxon>
        <taxon>Halanaerobiales</taxon>
        <taxon>Halarsenatibacteraceae</taxon>
        <taxon>Halonatronomonas</taxon>
    </lineage>
</organism>
<reference evidence="10" key="1">
    <citation type="submission" date="2020-11" db="EMBL/GenBank/DDBJ databases">
        <title>Halonatronomonas betainensis gen. nov., sp. nov. a novel haloalkaliphilic representative of the family Halanaerobiacae capable of betaine degradation.</title>
        <authorList>
            <person name="Boltyanskaya Y."/>
            <person name="Kevbrin V."/>
            <person name="Detkova E."/>
            <person name="Grouzdev D.S."/>
            <person name="Koziaeva V."/>
            <person name="Zhilina T."/>
        </authorList>
    </citation>
    <scope>NUCLEOTIDE SEQUENCE</scope>
    <source>
        <strain evidence="10">Z-7014</strain>
    </source>
</reference>
<evidence type="ECO:0000256" key="1">
    <source>
        <dbReference type="ARBA" id="ARBA00004141"/>
    </source>
</evidence>
<comment type="caution">
    <text evidence="10">The sequence shown here is derived from an EMBL/GenBank/DDBJ whole genome shotgun (WGS) entry which is preliminary data.</text>
</comment>
<evidence type="ECO:0000313" key="10">
    <source>
        <dbReference type="EMBL" id="MBF8437794.1"/>
    </source>
</evidence>
<feature type="transmembrane region" description="Helical" evidence="8">
    <location>
        <begin position="12"/>
        <end position="31"/>
    </location>
</feature>
<evidence type="ECO:0000256" key="4">
    <source>
        <dbReference type="ARBA" id="ARBA00022692"/>
    </source>
</evidence>
<evidence type="ECO:0000259" key="9">
    <source>
        <dbReference type="Pfam" id="PF01578"/>
    </source>
</evidence>
<evidence type="ECO:0000256" key="7">
    <source>
        <dbReference type="ARBA" id="ARBA00023136"/>
    </source>
</evidence>
<dbReference type="GO" id="GO:0020037">
    <property type="term" value="F:heme binding"/>
    <property type="evidence" value="ECO:0007669"/>
    <property type="project" value="InterPro"/>
</dbReference>
<keyword evidence="4 8" id="KW-0812">Transmembrane</keyword>
<evidence type="ECO:0000256" key="6">
    <source>
        <dbReference type="ARBA" id="ARBA00022989"/>
    </source>
</evidence>
<dbReference type="PANTHER" id="PTHR30071:SF1">
    <property type="entry name" value="CYTOCHROME B_B6 PROTEIN-RELATED"/>
    <property type="match status" value="1"/>
</dbReference>
<dbReference type="GO" id="GO:0017004">
    <property type="term" value="P:cytochrome complex assembly"/>
    <property type="evidence" value="ECO:0007669"/>
    <property type="project" value="UniProtKB-KW"/>
</dbReference>
<dbReference type="AlphaFoldDB" id="A0A931ATC3"/>
<dbReference type="EMBL" id="JADPIE010000007">
    <property type="protein sequence ID" value="MBF8437794.1"/>
    <property type="molecule type" value="Genomic_DNA"/>
</dbReference>
<feature type="transmembrane region" description="Helical" evidence="8">
    <location>
        <begin position="79"/>
        <end position="100"/>
    </location>
</feature>
<name>A0A931ATC3_9FIRM</name>
<comment type="subcellular location">
    <subcellularLocation>
        <location evidence="1">Membrane</location>
        <topology evidence="1">Multi-pass membrane protein</topology>
    </subcellularLocation>
</comment>
<feature type="transmembrane region" description="Helical" evidence="8">
    <location>
        <begin position="148"/>
        <end position="169"/>
    </location>
</feature>
<sequence length="235" mass="27399">MRDFLNKIEKYLFYLLGIIIPLSILAIFHYAPKERVMGDVQRIFYYHVGSAWVGFFAFFIVFIASILYLRKKETGYNRIALASAEIGVIFTTIVLGTGMLWGRSAWNTWWTWDPRLTTSLILWLMYLGYLFLRLALQDEENEKQQRLAAVFGIIAFVNVPLVFFSIRWWRTIHPVVIEVGGTGLSPRMIQVLIFSVLAITILYLQLISLKIKQLKNKERVEKIQNTLRRKEGMAP</sequence>
<feature type="domain" description="Cytochrome c assembly protein" evidence="9">
    <location>
        <begin position="28"/>
        <end position="173"/>
    </location>
</feature>
<dbReference type="RefSeq" id="WP_270454813.1">
    <property type="nucleotide sequence ID" value="NZ_JADPIE010000007.1"/>
</dbReference>
<dbReference type="InterPro" id="IPR045062">
    <property type="entry name" value="Cyt_c_biogenesis_CcsA/CcmC"/>
</dbReference>
<feature type="transmembrane region" description="Helical" evidence="8">
    <location>
        <begin position="120"/>
        <end position="136"/>
    </location>
</feature>
<keyword evidence="6 8" id="KW-1133">Transmembrane helix</keyword>
<feature type="transmembrane region" description="Helical" evidence="8">
    <location>
        <begin position="43"/>
        <end position="67"/>
    </location>
</feature>
<evidence type="ECO:0000256" key="2">
    <source>
        <dbReference type="ARBA" id="ARBA00005840"/>
    </source>
</evidence>
<dbReference type="InterPro" id="IPR003557">
    <property type="entry name" value="Cyt_c_biogenesis_CcmC"/>
</dbReference>
<dbReference type="PANTHER" id="PTHR30071">
    <property type="entry name" value="HEME EXPORTER PROTEIN C"/>
    <property type="match status" value="1"/>
</dbReference>
<keyword evidence="5" id="KW-0201">Cytochrome c-type biogenesis</keyword>
<proteinExistence type="inferred from homology"/>
<feature type="transmembrane region" description="Helical" evidence="8">
    <location>
        <begin position="189"/>
        <end position="209"/>
    </location>
</feature>
<keyword evidence="7 8" id="KW-0472">Membrane</keyword>
<evidence type="ECO:0000256" key="3">
    <source>
        <dbReference type="ARBA" id="ARBA00016463"/>
    </source>
</evidence>
<dbReference type="GO" id="GO:0015232">
    <property type="term" value="F:heme transmembrane transporter activity"/>
    <property type="evidence" value="ECO:0007669"/>
    <property type="project" value="InterPro"/>
</dbReference>
<protein>
    <recommendedName>
        <fullName evidence="3">Heme exporter protein C</fullName>
    </recommendedName>
</protein>
<evidence type="ECO:0000256" key="8">
    <source>
        <dbReference type="SAM" id="Phobius"/>
    </source>
</evidence>
<dbReference type="Pfam" id="PF01578">
    <property type="entry name" value="Cytochrom_C_asm"/>
    <property type="match status" value="1"/>
</dbReference>